<name>A0A6J5Z089_9ZZZZ</name>
<dbReference type="EMBL" id="CAESAK010000034">
    <property type="protein sequence ID" value="CAB4333749.1"/>
    <property type="molecule type" value="Genomic_DNA"/>
</dbReference>
<gene>
    <name evidence="1" type="ORF">UFOPK3775_00387</name>
</gene>
<protein>
    <submittedName>
        <fullName evidence="1">Unannotated protein</fullName>
    </submittedName>
</protein>
<organism evidence="1">
    <name type="scientific">freshwater metagenome</name>
    <dbReference type="NCBI Taxonomy" id="449393"/>
    <lineage>
        <taxon>unclassified sequences</taxon>
        <taxon>metagenomes</taxon>
        <taxon>ecological metagenomes</taxon>
    </lineage>
</organism>
<proteinExistence type="predicted"/>
<dbReference type="AlphaFoldDB" id="A0A6J5Z089"/>
<sequence>MKLWADITVHAHVGANPLLTPPHVSVESRLNEAL</sequence>
<evidence type="ECO:0000313" key="1">
    <source>
        <dbReference type="EMBL" id="CAB4333749.1"/>
    </source>
</evidence>
<reference evidence="1" key="1">
    <citation type="submission" date="2020-05" db="EMBL/GenBank/DDBJ databases">
        <authorList>
            <person name="Chiriac C."/>
            <person name="Salcher M."/>
            <person name="Ghai R."/>
            <person name="Kavagutti S V."/>
        </authorList>
    </citation>
    <scope>NUCLEOTIDE SEQUENCE</scope>
</reference>
<accession>A0A6J5Z089</accession>